<dbReference type="EMBL" id="JYDC01000035">
    <property type="protein sequence ID" value="KZL41562.1"/>
    <property type="molecule type" value="Genomic_DNA"/>
</dbReference>
<reference evidence="1 2" key="1">
    <citation type="submission" date="2015-02" db="EMBL/GenBank/DDBJ databases">
        <title>Draft genome sequence of Lactobacillus collinoides CUPV2371 isolated from a natural cider, the first genome sequence of a strain of this species.</title>
        <authorList>
            <person name="Puertas A.I."/>
            <person name="Spano G."/>
            <person name="Capozzi V."/>
            <person name="Lamontanara A."/>
            <person name="Orru L."/>
            <person name="Duenas M.T."/>
        </authorList>
    </citation>
    <scope>NUCLEOTIDE SEQUENCE [LARGE SCALE GENOMIC DNA]</scope>
    <source>
        <strain evidence="1 2">237</strain>
    </source>
</reference>
<comment type="caution">
    <text evidence="1">The sequence shown here is derived from an EMBL/GenBank/DDBJ whole genome shotgun (WGS) entry which is preliminary data.</text>
</comment>
<keyword evidence="2" id="KW-1185">Reference proteome</keyword>
<evidence type="ECO:0000313" key="1">
    <source>
        <dbReference type="EMBL" id="KZL41562.1"/>
    </source>
</evidence>
<gene>
    <name evidence="1" type="ORF">TY91_06035</name>
</gene>
<dbReference type="Proteomes" id="UP000076480">
    <property type="component" value="Unassembled WGS sequence"/>
</dbReference>
<name>A0A166H7H9_SECCO</name>
<sequence>MNDVKEAFGKRKNVTLFLFTLFLFVEANDTLGIVFNPRFHLLAPDVIYVMRTFMKFSDAAGLFPEDFGPYCGCPSLASKRVLKGTELHLVDFDHFP</sequence>
<organism evidence="1 2">
    <name type="scientific">Secundilactobacillus collinoides</name>
    <name type="common">Lactobacillus collinoides</name>
    <dbReference type="NCBI Taxonomy" id="33960"/>
    <lineage>
        <taxon>Bacteria</taxon>
        <taxon>Bacillati</taxon>
        <taxon>Bacillota</taxon>
        <taxon>Bacilli</taxon>
        <taxon>Lactobacillales</taxon>
        <taxon>Lactobacillaceae</taxon>
        <taxon>Secundilactobacillus</taxon>
    </lineage>
</organism>
<evidence type="ECO:0000313" key="2">
    <source>
        <dbReference type="Proteomes" id="UP000076480"/>
    </source>
</evidence>
<dbReference type="RefSeq" id="WP_054760090.1">
    <property type="nucleotide sequence ID" value="NZ_JYDC01000035.1"/>
</dbReference>
<dbReference type="PATRIC" id="fig|33960.6.peg.1754"/>
<dbReference type="AlphaFoldDB" id="A0A166H7H9"/>
<protein>
    <submittedName>
        <fullName evidence="1">Uncharacterized protein</fullName>
    </submittedName>
</protein>
<proteinExistence type="predicted"/>
<accession>A0A166H7H9</accession>